<dbReference type="Pfam" id="PF03928">
    <property type="entry name" value="HbpS-like"/>
    <property type="match status" value="2"/>
</dbReference>
<evidence type="ECO:0000313" key="2">
    <source>
        <dbReference type="Proteomes" id="UP000282106"/>
    </source>
</evidence>
<proteinExistence type="predicted"/>
<sequence>MKHIGLSLAALLLSACGGGGLDGTPCTGGCGEPVAVRLDVADVEKVLAQGIAEAQARNAAATLAVVDRVGNVLGVFRMNGADVSVDVDSGRGVVGGLEGISVIPDSLAAISKAITGAYLSTEGNAFSSRTAGQIVQPFFNPGETGQPGGPLFGVQFSSLPCSDLMRRVGPSRPGVGPQRSPLGLSADPGGFPLYRDGVPVGGIGVIADSRYGIDLDVRDLDSDLDELIALAAQRGYAPPDDRRADHITVDGKTLRYSDATSADLRSTATPAPTFASLDGSAGTRLAVRGYTASGDSALRAGTAFGRAESGVRRASNAALAALDGFVLVGAGDVERYPASAGGDAVSLGSAAPLAANEVQVLLEEALKIANRARAQIRRPLSSQARVSIAVTDSHGSLLGLVRSRDAPLFGTDVALQKARSVAFFSNPAAAADLAATPDTQYLAAGTTARIADYLPAYRSFIGQPTALADGAYAYAARSLGNLARPYFPDGVADSSEAGPLSKPIADWSVFSTGLQLDLVNSAIIKHAVFVLGGGSDVAVGACTALPNAPGASQSRLGNGLQIFAGGMPIYRGSQLVGAIGVSGDGIDQDDMIAFLGLHNAGQRLGGAIGNAPAAMRADLLSHGGSALRYVQCPQAPFLDSDEQRVCEGK</sequence>
<dbReference type="InterPro" id="IPR038084">
    <property type="entry name" value="PduO/GlcC-like_sf"/>
</dbReference>
<dbReference type="InterPro" id="IPR005624">
    <property type="entry name" value="PduO/GlcC-like"/>
</dbReference>
<dbReference type="Gene3D" id="3.30.450.150">
    <property type="entry name" value="Haem-degrading domain"/>
    <property type="match status" value="2"/>
</dbReference>
<dbReference type="InterPro" id="IPR052517">
    <property type="entry name" value="GlcG_carb_metab_protein"/>
</dbReference>
<organism evidence="1 2">
    <name type="scientific">Stagnimonas aquatica</name>
    <dbReference type="NCBI Taxonomy" id="2689987"/>
    <lineage>
        <taxon>Bacteria</taxon>
        <taxon>Pseudomonadati</taxon>
        <taxon>Pseudomonadota</taxon>
        <taxon>Gammaproteobacteria</taxon>
        <taxon>Nevskiales</taxon>
        <taxon>Nevskiaceae</taxon>
        <taxon>Stagnimonas</taxon>
    </lineage>
</organism>
<evidence type="ECO:0000313" key="1">
    <source>
        <dbReference type="EMBL" id="ROH88732.1"/>
    </source>
</evidence>
<dbReference type="PROSITE" id="PS51257">
    <property type="entry name" value="PROKAR_LIPOPROTEIN"/>
    <property type="match status" value="1"/>
</dbReference>
<dbReference type="PANTHER" id="PTHR34309:SF1">
    <property type="entry name" value="PROTEIN GLCG"/>
    <property type="match status" value="1"/>
</dbReference>
<dbReference type="AlphaFoldDB" id="A0A3N0V800"/>
<reference evidence="1 2" key="1">
    <citation type="submission" date="2018-10" db="EMBL/GenBank/DDBJ databases">
        <authorList>
            <person name="Chen W.-M."/>
        </authorList>
    </citation>
    <scope>NUCLEOTIDE SEQUENCE [LARGE SCALE GENOMIC DNA]</scope>
    <source>
        <strain evidence="1 2">THS-13</strain>
    </source>
</reference>
<accession>A0A3N0V800</accession>
<protein>
    <recommendedName>
        <fullName evidence="3">Heme-binding protein</fullName>
    </recommendedName>
</protein>
<dbReference type="PANTHER" id="PTHR34309">
    <property type="entry name" value="SLR1406 PROTEIN"/>
    <property type="match status" value="1"/>
</dbReference>
<keyword evidence="2" id="KW-1185">Reference proteome</keyword>
<comment type="caution">
    <text evidence="1">The sequence shown here is derived from an EMBL/GenBank/DDBJ whole genome shotgun (WGS) entry which is preliminary data.</text>
</comment>
<gene>
    <name evidence="1" type="ORF">ED208_13020</name>
</gene>
<dbReference type="Proteomes" id="UP000282106">
    <property type="component" value="Unassembled WGS sequence"/>
</dbReference>
<dbReference type="InParanoid" id="A0A3N0V800"/>
<dbReference type="RefSeq" id="WP_123212354.1">
    <property type="nucleotide sequence ID" value="NZ_RJVO01000006.1"/>
</dbReference>
<dbReference type="SUPFAM" id="SSF143744">
    <property type="entry name" value="GlcG-like"/>
    <property type="match status" value="3"/>
</dbReference>
<name>A0A3N0V800_9GAMM</name>
<dbReference type="EMBL" id="RJVO01000006">
    <property type="protein sequence ID" value="ROH88732.1"/>
    <property type="molecule type" value="Genomic_DNA"/>
</dbReference>
<evidence type="ECO:0008006" key="3">
    <source>
        <dbReference type="Google" id="ProtNLM"/>
    </source>
</evidence>